<feature type="transmembrane region" description="Helical" evidence="8">
    <location>
        <begin position="216"/>
        <end position="240"/>
    </location>
</feature>
<dbReference type="Pfam" id="PF14432">
    <property type="entry name" value="DYW_deaminase"/>
    <property type="match status" value="1"/>
</dbReference>
<evidence type="ECO:0000313" key="11">
    <source>
        <dbReference type="Proteomes" id="UP000663881"/>
    </source>
</evidence>
<evidence type="ECO:0000259" key="9">
    <source>
        <dbReference type="SMART" id="SM01005"/>
    </source>
</evidence>
<dbReference type="GO" id="GO:0006522">
    <property type="term" value="P:alanine metabolic process"/>
    <property type="evidence" value="ECO:0007669"/>
    <property type="project" value="InterPro"/>
</dbReference>
<evidence type="ECO:0000256" key="6">
    <source>
        <dbReference type="PIRSR" id="PIRSR600821-52"/>
    </source>
</evidence>
<keyword evidence="4" id="KW-0413">Isomerase</keyword>
<dbReference type="SUPFAM" id="SSF48452">
    <property type="entry name" value="TPR-like"/>
    <property type="match status" value="2"/>
</dbReference>
<feature type="region of interest" description="Disordered" evidence="7">
    <location>
        <begin position="1"/>
        <end position="35"/>
    </location>
</feature>
<feature type="domain" description="Alanine racemase C-terminal" evidence="9">
    <location>
        <begin position="378"/>
        <end position="503"/>
    </location>
</feature>
<dbReference type="Gene3D" id="2.40.37.10">
    <property type="entry name" value="Lyase, Ornithine Decarboxylase, Chain A, domain 1"/>
    <property type="match status" value="1"/>
</dbReference>
<dbReference type="InterPro" id="IPR009006">
    <property type="entry name" value="Ala_racemase/Decarboxylase_C"/>
</dbReference>
<proteinExistence type="inferred from homology"/>
<dbReference type="EMBL" id="CAJOAY010000064">
    <property type="protein sequence ID" value="CAF3516412.1"/>
    <property type="molecule type" value="Genomic_DNA"/>
</dbReference>
<dbReference type="CDD" id="cd00430">
    <property type="entry name" value="PLPDE_III_AR"/>
    <property type="match status" value="1"/>
</dbReference>
<dbReference type="FunFam" id="3.20.20.10:FF:000002">
    <property type="entry name" value="Alanine racemase"/>
    <property type="match status" value="1"/>
</dbReference>
<dbReference type="PROSITE" id="PS00395">
    <property type="entry name" value="ALANINE_RACEMASE"/>
    <property type="match status" value="1"/>
</dbReference>
<comment type="cofactor">
    <cofactor evidence="1 5">
        <name>pyridoxal 5'-phosphate</name>
        <dbReference type="ChEBI" id="CHEBI:597326"/>
    </cofactor>
</comment>
<accession>A0A818HY38</accession>
<dbReference type="InterPro" id="IPR002885">
    <property type="entry name" value="PPR_rpt"/>
</dbReference>
<feature type="binding site" evidence="6">
    <location>
        <position position="268"/>
    </location>
    <ligand>
        <name>substrate</name>
    </ligand>
</feature>
<evidence type="ECO:0000256" key="3">
    <source>
        <dbReference type="ARBA" id="ARBA00022898"/>
    </source>
</evidence>
<comment type="caution">
    <text evidence="10">The sequence shown here is derived from an EMBL/GenBank/DDBJ whole genome shotgun (WGS) entry which is preliminary data.</text>
</comment>
<feature type="modified residue" description="N6-(pyridoxal phosphate)lysine" evidence="5">
    <location>
        <position position="172"/>
    </location>
</feature>
<feature type="binding site" evidence="6">
    <location>
        <position position="446"/>
    </location>
    <ligand>
        <name>substrate</name>
    </ligand>
</feature>
<dbReference type="InterPro" id="IPR011079">
    <property type="entry name" value="Ala_racemase_C"/>
</dbReference>
<dbReference type="InterPro" id="IPR032867">
    <property type="entry name" value="DYW_dom"/>
</dbReference>
<dbReference type="Proteomes" id="UP000663881">
    <property type="component" value="Unassembled WGS sequence"/>
</dbReference>
<keyword evidence="3 5" id="KW-0663">Pyridoxal phosphate</keyword>
<dbReference type="SUPFAM" id="SSF51419">
    <property type="entry name" value="PLP-binding barrel"/>
    <property type="match status" value="1"/>
</dbReference>
<dbReference type="FunFam" id="1.25.40.10:FF:000158">
    <property type="entry name" value="pentatricopeptide repeat-containing protein At2g33680"/>
    <property type="match status" value="1"/>
</dbReference>
<dbReference type="SUPFAM" id="SSF50621">
    <property type="entry name" value="Alanine racemase C-terminal domain-like"/>
    <property type="match status" value="1"/>
</dbReference>
<reference evidence="10" key="1">
    <citation type="submission" date="2021-02" db="EMBL/GenBank/DDBJ databases">
        <authorList>
            <person name="Nowell W R."/>
        </authorList>
    </citation>
    <scope>NUCLEOTIDE SEQUENCE</scope>
</reference>
<feature type="compositionally biased region" description="Polar residues" evidence="7">
    <location>
        <begin position="12"/>
        <end position="28"/>
    </location>
</feature>
<dbReference type="SUPFAM" id="SSF81901">
    <property type="entry name" value="HCP-like"/>
    <property type="match status" value="1"/>
</dbReference>
<dbReference type="InterPro" id="IPR020622">
    <property type="entry name" value="Ala_racemase_pyridoxalP-BS"/>
</dbReference>
<organism evidence="10 11">
    <name type="scientific">Adineta steineri</name>
    <dbReference type="NCBI Taxonomy" id="433720"/>
    <lineage>
        <taxon>Eukaryota</taxon>
        <taxon>Metazoa</taxon>
        <taxon>Spiralia</taxon>
        <taxon>Gnathifera</taxon>
        <taxon>Rotifera</taxon>
        <taxon>Eurotatoria</taxon>
        <taxon>Bdelloidea</taxon>
        <taxon>Adinetida</taxon>
        <taxon>Adinetidae</taxon>
        <taxon>Adineta</taxon>
    </lineage>
</organism>
<evidence type="ECO:0000256" key="2">
    <source>
        <dbReference type="ARBA" id="ARBA00022737"/>
    </source>
</evidence>
<dbReference type="HAMAP" id="MF_01201">
    <property type="entry name" value="Ala_racemase"/>
    <property type="match status" value="1"/>
</dbReference>
<keyword evidence="2" id="KW-0677">Repeat</keyword>
<keyword evidence="8" id="KW-0472">Membrane</keyword>
<dbReference type="PRINTS" id="PR00992">
    <property type="entry name" value="ALARACEMASE"/>
</dbReference>
<sequence length="1554" mass="174361">MQDDLNKEAANNYGNADSNQYPPMNQPQFGPGNMYSPHNAAPPPSGYPAPGQAPMIQQQRFIVIPNYRLWNTIQLTPIKSNIKAFLIISGIFYMIWGIIAFGLEIGIITSAYLTYYRGIWAGVFLIGGGISIITNAYFRSTWIDVNLSAVHANVRLLKEYIGEKVHLMAVVKGNGYGHGMLEIAEASISAGATWLGVASLDEALAIRSKSPHDIPILVLGYVAPQYVTLAGQFCITLAGISFEWIQEAARIAQQPFDFHLKIDTGLNRLGLTTIDEVQAVMKMVSLNPNLNCTGVFTHFATSEDIQNTSYFRQQLTRFHTFLDIITNRTNKIIHCANSGATLYQPQKPFFDMVRLGNALMGPPNETLRYLLPMQLQNALSLHSILDLVKQLNPGAKVGYGSEYTATQHQWIGTIPMGYADGCHQQFRATNVLVDGKRVPIIGRISMDQLMVALPRKYPTGTRVTFIGQQENETIFADEIAQKANQSRLEVFTSLSSRLPQLLLPSQLLSNSINFGWSQINIQYIEITDTTNHLMLTKLLKYSSLSQVISVKRSVTISQSNFHLSNQMKLLNDNKQFKKTLELFDKYKRNNTEAFSSCIITQALKACTHLGDLERGKTIHRHLISSSTKDDLYVTTSLIHLYMQCYDMASAELLFDAATKKPLAVYGAMMKGYIKNKQAQKAINLFNKINKPNDIIINLLFYACAQLRTPEALNLVKKVSNKIPKSFHSNLSLITSLLDALMKCGDIKHAESLFDKSINKTLDMYGAMMKGYIKNNHAKKATDLFNQIKNPNELIINLFFNACAQLKTPEALKLVNKVSNKISKSFYSNPFINTSLLNALMKCGDIKQAESLFDKTTNKTIEMYGAMMKGYIQNNQAKKAIDLFNQIDKSDEIIINLFFNACAQLGTIEALNLVNKVSNEIPKSFHSNSILLNALLDALMKCGDIKHAESLFDKSINKTLDMYGAMMKGYSQNNQAKKAIDLFNQINKHDEIIINLVFNACAQLGTLEALNLVNKVSNEIPKSFHSNPLRITSFLDALMKCGDSKQAESLFNKITNKTIEMYGAMMKGYIKNNQAKKAIDFFDQITNPNDIIINLLFNACAHLRTPEALNLTNKIPKSFRSNPLIIASLLDALMKCGDTKQAESLFNKTTNKTIEMYGAMMNGFNLENNPIKTLNLFKKIQVDNIQGNIIIFHCVIKALSQTGDYELSQSIIKQILNSSSINNQIQYALIDMWGKSGHVNLAKEIFEMIPQPNQTEYTAMINCYGLNGMGVQAIELYYKISKEFLDEGIYICVVNACSHSGLVQEARLIFQSIAMKTEKIYNTMIDCLSRASLFEEAQKLIDQYEHNHSPSIVMYMALLSGARVDKNSHLSQNIYDRMRKNFPKMKNPLIAAAVLLANTYASSGDIEKASDIRDELHQSGQKKKMGLTWTAQFRAYDFTHPRSKEIYAEIEKLSAEIIQHGHQYDSSWITRRLNEGETVASALCGHSERLAIAWNFVANPNASRIQLTKNLRLCGDCHQATKLIAAIRKCEITVRDANRIHHFSTDGKCSCNDYF</sequence>
<dbReference type="InterPro" id="IPR000821">
    <property type="entry name" value="Ala_racemase"/>
</dbReference>
<keyword evidence="8" id="KW-0812">Transmembrane</keyword>
<evidence type="ECO:0000256" key="4">
    <source>
        <dbReference type="ARBA" id="ARBA00023235"/>
    </source>
</evidence>
<dbReference type="NCBIfam" id="TIGR00492">
    <property type="entry name" value="alr"/>
    <property type="match status" value="1"/>
</dbReference>
<dbReference type="GO" id="GO:0008270">
    <property type="term" value="F:zinc ion binding"/>
    <property type="evidence" value="ECO:0007669"/>
    <property type="project" value="InterPro"/>
</dbReference>
<keyword evidence="8" id="KW-1133">Transmembrane helix</keyword>
<dbReference type="Gene3D" id="1.25.40.10">
    <property type="entry name" value="Tetratricopeptide repeat domain"/>
    <property type="match status" value="7"/>
</dbReference>
<dbReference type="Pfam" id="PF01168">
    <property type="entry name" value="Ala_racemase_N"/>
    <property type="match status" value="1"/>
</dbReference>
<dbReference type="PANTHER" id="PTHR47928">
    <property type="entry name" value="REPEAT-CONTAINING PROTEIN, PUTATIVE-RELATED"/>
    <property type="match status" value="1"/>
</dbReference>
<feature type="transmembrane region" description="Helical" evidence="8">
    <location>
        <begin position="119"/>
        <end position="138"/>
    </location>
</feature>
<dbReference type="InterPro" id="IPR011990">
    <property type="entry name" value="TPR-like_helical_dom_sf"/>
</dbReference>
<dbReference type="Pfam" id="PF01535">
    <property type="entry name" value="PPR"/>
    <property type="match status" value="11"/>
</dbReference>
<dbReference type="InterPro" id="IPR029066">
    <property type="entry name" value="PLP-binding_barrel"/>
</dbReference>
<feature type="transmembrane region" description="Helical" evidence="8">
    <location>
        <begin position="84"/>
        <end position="113"/>
    </location>
</feature>
<dbReference type="SMART" id="SM01005">
    <property type="entry name" value="Ala_racemase_C"/>
    <property type="match status" value="1"/>
</dbReference>
<dbReference type="InterPro" id="IPR001608">
    <property type="entry name" value="Ala_racemase_N"/>
</dbReference>
<dbReference type="GO" id="GO:0048731">
    <property type="term" value="P:system development"/>
    <property type="evidence" value="ECO:0007669"/>
    <property type="project" value="UniProtKB-ARBA"/>
</dbReference>
<evidence type="ECO:0000256" key="5">
    <source>
        <dbReference type="PIRSR" id="PIRSR600821-50"/>
    </source>
</evidence>
<evidence type="ECO:0000256" key="7">
    <source>
        <dbReference type="SAM" id="MobiDB-lite"/>
    </source>
</evidence>
<dbReference type="GO" id="GO:0008784">
    <property type="term" value="F:alanine racemase activity"/>
    <property type="evidence" value="ECO:0007669"/>
    <property type="project" value="InterPro"/>
</dbReference>
<name>A0A818HY38_9BILA</name>
<evidence type="ECO:0000313" key="10">
    <source>
        <dbReference type="EMBL" id="CAF3516412.1"/>
    </source>
</evidence>
<gene>
    <name evidence="10" type="ORF">OKA104_LOCUS2344</name>
</gene>
<evidence type="ECO:0000256" key="8">
    <source>
        <dbReference type="SAM" id="Phobius"/>
    </source>
</evidence>
<dbReference type="PANTHER" id="PTHR47928:SF57">
    <property type="entry name" value="DYW DOMAIN-CONTAINING PROTEIN"/>
    <property type="match status" value="1"/>
</dbReference>
<dbReference type="Pfam" id="PF00842">
    <property type="entry name" value="Ala_racemase_C"/>
    <property type="match status" value="1"/>
</dbReference>
<dbReference type="Gene3D" id="3.20.20.10">
    <property type="entry name" value="Alanine racemase"/>
    <property type="match status" value="1"/>
</dbReference>
<evidence type="ECO:0000256" key="1">
    <source>
        <dbReference type="ARBA" id="ARBA00001933"/>
    </source>
</evidence>
<dbReference type="InterPro" id="IPR050421">
    <property type="entry name" value="PPR"/>
</dbReference>
<protein>
    <recommendedName>
        <fullName evidence="9">Alanine racemase C-terminal domain-containing protein</fullName>
    </recommendedName>
</protein>